<accession>A0ABS8L1K3</accession>
<comment type="caution">
    <text evidence="1">The sequence shown here is derived from an EMBL/GenBank/DDBJ whole genome shotgun (WGS) entry which is preliminary data.</text>
</comment>
<evidence type="ECO:0000313" key="1">
    <source>
        <dbReference type="EMBL" id="MCC8432209.1"/>
    </source>
</evidence>
<organism evidence="1 2">
    <name type="scientific">Reyranella aquatilis</name>
    <dbReference type="NCBI Taxonomy" id="2035356"/>
    <lineage>
        <taxon>Bacteria</taxon>
        <taxon>Pseudomonadati</taxon>
        <taxon>Pseudomonadota</taxon>
        <taxon>Alphaproteobacteria</taxon>
        <taxon>Hyphomicrobiales</taxon>
        <taxon>Reyranellaceae</taxon>
        <taxon>Reyranella</taxon>
    </lineage>
</organism>
<dbReference type="Proteomes" id="UP001198862">
    <property type="component" value="Unassembled WGS sequence"/>
</dbReference>
<dbReference type="GO" id="GO:0032259">
    <property type="term" value="P:methylation"/>
    <property type="evidence" value="ECO:0007669"/>
    <property type="project" value="UniProtKB-KW"/>
</dbReference>
<gene>
    <name evidence="1" type="ORF">LJ725_24805</name>
</gene>
<evidence type="ECO:0000313" key="2">
    <source>
        <dbReference type="Proteomes" id="UP001198862"/>
    </source>
</evidence>
<dbReference type="InterPro" id="IPR029063">
    <property type="entry name" value="SAM-dependent_MTases_sf"/>
</dbReference>
<name>A0ABS8L1K3_9HYPH</name>
<keyword evidence="1" id="KW-0489">Methyltransferase</keyword>
<dbReference type="EMBL" id="JAJISD010000013">
    <property type="protein sequence ID" value="MCC8432209.1"/>
    <property type="molecule type" value="Genomic_DNA"/>
</dbReference>
<proteinExistence type="predicted"/>
<dbReference type="RefSeq" id="WP_230553630.1">
    <property type="nucleotide sequence ID" value="NZ_JAJISD010000013.1"/>
</dbReference>
<sequence length="258" mass="28605">MTEHKADPTRMGASTGFDAKIWEDTVKVITDGGIGQEDVIENFMLFLRRVNFGKFLSHVQIFNEVMDVPGHIVECGVFKGMSLLTFVKLIEVLCPADSLKRVIGFDTFEGFVNLAEKDGLPNEKRGKVVGGWNSSDFLPTLQKLVEITQRDSMVPRVKRVELVKGDASVSIPEYVKANPGIRISLLHLDMDLYEPTLAALRHLYPLVSPGGIVLLDEYGMDGFPGESAAFDDFFGANRPQLKKFPFTSTPGGYFRKVG</sequence>
<dbReference type="SUPFAM" id="SSF53335">
    <property type="entry name" value="S-adenosyl-L-methionine-dependent methyltransferases"/>
    <property type="match status" value="1"/>
</dbReference>
<dbReference type="Pfam" id="PF05711">
    <property type="entry name" value="TylF"/>
    <property type="match status" value="1"/>
</dbReference>
<keyword evidence="1" id="KW-0808">Transferase</keyword>
<dbReference type="PANTHER" id="PTHR40036">
    <property type="entry name" value="MACROCIN O-METHYLTRANSFERASE"/>
    <property type="match status" value="1"/>
</dbReference>
<keyword evidence="2" id="KW-1185">Reference proteome</keyword>
<dbReference type="PANTHER" id="PTHR40036:SF1">
    <property type="entry name" value="MACROCIN O-METHYLTRANSFERASE"/>
    <property type="match status" value="1"/>
</dbReference>
<dbReference type="GO" id="GO:0008168">
    <property type="term" value="F:methyltransferase activity"/>
    <property type="evidence" value="ECO:0007669"/>
    <property type="project" value="UniProtKB-KW"/>
</dbReference>
<protein>
    <submittedName>
        <fullName evidence="1">TylF/MycF family methyltransferase</fullName>
    </submittedName>
</protein>
<dbReference type="InterPro" id="IPR008884">
    <property type="entry name" value="TylF_MeTrfase"/>
</dbReference>
<reference evidence="1 2" key="1">
    <citation type="submission" date="2021-11" db="EMBL/GenBank/DDBJ databases">
        <authorList>
            <person name="Lee D.-H."/>
            <person name="Kim S.-B."/>
        </authorList>
    </citation>
    <scope>NUCLEOTIDE SEQUENCE [LARGE SCALE GENOMIC DNA]</scope>
    <source>
        <strain evidence="1 2">KCTC 52223</strain>
    </source>
</reference>
<dbReference type="Gene3D" id="3.40.50.150">
    <property type="entry name" value="Vaccinia Virus protein VP39"/>
    <property type="match status" value="1"/>
</dbReference>